<feature type="transmembrane region" description="Helical" evidence="7">
    <location>
        <begin position="12"/>
        <end position="32"/>
    </location>
</feature>
<evidence type="ECO:0000259" key="8">
    <source>
        <dbReference type="PROSITE" id="PS50156"/>
    </source>
</evidence>
<comment type="subcellular location">
    <subcellularLocation>
        <location evidence="1">Cell membrane</location>
        <topology evidence="1">Multi-pass membrane protein</topology>
    </subcellularLocation>
</comment>
<evidence type="ECO:0000256" key="4">
    <source>
        <dbReference type="ARBA" id="ARBA00022692"/>
    </source>
</evidence>
<feature type="domain" description="SSD" evidence="8">
    <location>
        <begin position="183"/>
        <end position="344"/>
    </location>
</feature>
<accession>A0A1B1K057</accession>
<feature type="transmembrane region" description="Helical" evidence="7">
    <location>
        <begin position="663"/>
        <end position="683"/>
    </location>
</feature>
<evidence type="ECO:0000256" key="1">
    <source>
        <dbReference type="ARBA" id="ARBA00004651"/>
    </source>
</evidence>
<dbReference type="RefSeq" id="WP_065489362.1">
    <property type="nucleotide sequence ID" value="NZ_CP009111.1"/>
</dbReference>
<feature type="transmembrane region" description="Helical" evidence="7">
    <location>
        <begin position="289"/>
        <end position="311"/>
    </location>
</feature>
<dbReference type="InterPro" id="IPR004869">
    <property type="entry name" value="MMPL_dom"/>
</dbReference>
<proteinExistence type="inferred from homology"/>
<feature type="transmembrane region" description="Helical" evidence="7">
    <location>
        <begin position="183"/>
        <end position="200"/>
    </location>
</feature>
<feature type="transmembrane region" description="Helical" evidence="7">
    <location>
        <begin position="638"/>
        <end position="657"/>
    </location>
</feature>
<reference evidence="9 10" key="1">
    <citation type="submission" date="2014-07" db="EMBL/GenBank/DDBJ databases">
        <authorList>
            <person name="Zhang J.E."/>
            <person name="Yang H."/>
            <person name="Guo J."/>
            <person name="Deng Z."/>
            <person name="Luo H."/>
            <person name="Luo M."/>
            <person name="Zhao B."/>
        </authorList>
    </citation>
    <scope>NUCLEOTIDE SEQUENCE [LARGE SCALE GENOMIC DNA]</scope>
    <source>
        <strain evidence="9 10">1CP</strain>
    </source>
</reference>
<keyword evidence="4 7" id="KW-0812">Transmembrane</keyword>
<dbReference type="PATRIC" id="fig|37919.13.peg.1233"/>
<name>A0A1B1K057_RHOOP</name>
<feature type="transmembrane region" description="Helical" evidence="7">
    <location>
        <begin position="376"/>
        <end position="396"/>
    </location>
</feature>
<dbReference type="GO" id="GO:0005886">
    <property type="term" value="C:plasma membrane"/>
    <property type="evidence" value="ECO:0007669"/>
    <property type="project" value="UniProtKB-SubCell"/>
</dbReference>
<keyword evidence="5 7" id="KW-1133">Transmembrane helix</keyword>
<feature type="domain" description="SSD" evidence="8">
    <location>
        <begin position="562"/>
        <end position="688"/>
    </location>
</feature>
<dbReference type="PROSITE" id="PS50156">
    <property type="entry name" value="SSD"/>
    <property type="match status" value="2"/>
</dbReference>
<organism evidence="9 10">
    <name type="scientific">Rhodococcus opacus</name>
    <name type="common">Nocardia opaca</name>
    <dbReference type="NCBI Taxonomy" id="37919"/>
    <lineage>
        <taxon>Bacteria</taxon>
        <taxon>Bacillati</taxon>
        <taxon>Actinomycetota</taxon>
        <taxon>Actinomycetes</taxon>
        <taxon>Mycobacteriales</taxon>
        <taxon>Nocardiaceae</taxon>
        <taxon>Rhodococcus</taxon>
    </lineage>
</organism>
<feature type="transmembrane region" description="Helical" evidence="7">
    <location>
        <begin position="239"/>
        <end position="260"/>
    </location>
</feature>
<dbReference type="InterPro" id="IPR000731">
    <property type="entry name" value="SSD"/>
</dbReference>
<comment type="similarity">
    <text evidence="2">Belongs to the resistance-nodulation-cell division (RND) (TC 2.A.6) family. MmpL subfamily.</text>
</comment>
<evidence type="ECO:0000256" key="3">
    <source>
        <dbReference type="ARBA" id="ARBA00022475"/>
    </source>
</evidence>
<dbReference type="PANTHER" id="PTHR33406:SF6">
    <property type="entry name" value="MEMBRANE PROTEIN YDGH-RELATED"/>
    <property type="match status" value="1"/>
</dbReference>
<keyword evidence="3" id="KW-1003">Cell membrane</keyword>
<dbReference type="Gene3D" id="1.20.1640.10">
    <property type="entry name" value="Multidrug efflux transporter AcrB transmembrane domain"/>
    <property type="match status" value="2"/>
</dbReference>
<keyword evidence="6 7" id="KW-0472">Membrane</keyword>
<feature type="transmembrane region" description="Helical" evidence="7">
    <location>
        <begin position="532"/>
        <end position="551"/>
    </location>
</feature>
<dbReference type="PANTHER" id="PTHR33406">
    <property type="entry name" value="MEMBRANE PROTEIN MJ1562-RELATED"/>
    <property type="match status" value="1"/>
</dbReference>
<evidence type="ECO:0000256" key="5">
    <source>
        <dbReference type="ARBA" id="ARBA00022989"/>
    </source>
</evidence>
<gene>
    <name evidence="9" type="ORF">R1CP_06060</name>
</gene>
<dbReference type="InterPro" id="IPR050545">
    <property type="entry name" value="Mycobact_MmpL"/>
</dbReference>
<feature type="transmembrane region" description="Helical" evidence="7">
    <location>
        <begin position="558"/>
        <end position="582"/>
    </location>
</feature>
<evidence type="ECO:0000256" key="2">
    <source>
        <dbReference type="ARBA" id="ARBA00010157"/>
    </source>
</evidence>
<dbReference type="AlphaFoldDB" id="A0A1B1K057"/>
<sequence length="716" mass="74096">MMFAYIARTVVAHPWQVIATWVVAATAVILFAPSLDDYTTGNQQTFLPSSFESSEAQAVGNEYFPSLSGATGSLVVVRADAAPLSPADQQAALNLATTLQNSAIPGVVSVQGSPASLSADGKAAALQVVFDGQPGDDQVNDAVPVIRGDAEQQLNGTGLVSGLTGNAAIQVDTTAAYDNADKVITIATVIVILTLLGLIFRSPVIAVLPVVVIGVVLSVVTGLTAVLADLFDFQVSTSLQSILVVVLFGVGTDYIVFLLFRYRERLRQQAVAGSTTDTHREALVFSTDVVGRVVASSALTVIVAFAALLLAKLGSLTTLAPGLIVAVAVMLVTALTLIPAVFTVLGRQLFWPLGPGHDSPHTPFASIGAAIGRRPAVFAVAIGVVLIALASFASGYKSTYNTLGELPSDTPSQQAFDTLDQSFPAGALSPTQVYVVAPGPLDPASLTPLVTALTQVPGVSSVAPPRPSQDGRAALVNVVLADDPYSNASLDLVEGPIRDAAHGAVPGSEVVVGGQTSTFVDVRAQLATDTRLVFPVAAVAIALILALLLLAVPAPLNLLVCVALTFVATLGAVVLLFLHGLGYDGIDFSIPIVLYLFVVAIGTDYNILLASRLREEFRNGYTPRESARIAVSNDAPTVAAAGLILALTFASLTLTGLANLAELGFGVAIGVAIAAFAMAPMLVPSLSALERRAFWWPSRQKATVDTGDDREPAVPR</sequence>
<evidence type="ECO:0000313" key="9">
    <source>
        <dbReference type="EMBL" id="ANS25938.1"/>
    </source>
</evidence>
<evidence type="ECO:0000256" key="7">
    <source>
        <dbReference type="SAM" id="Phobius"/>
    </source>
</evidence>
<dbReference type="Pfam" id="PF03176">
    <property type="entry name" value="MMPL"/>
    <property type="match status" value="2"/>
</dbReference>
<dbReference type="Proteomes" id="UP000186108">
    <property type="component" value="Chromosome"/>
</dbReference>
<evidence type="ECO:0000256" key="6">
    <source>
        <dbReference type="ARBA" id="ARBA00023136"/>
    </source>
</evidence>
<feature type="transmembrane region" description="Helical" evidence="7">
    <location>
        <begin position="588"/>
        <end position="608"/>
    </location>
</feature>
<feature type="transmembrane region" description="Helical" evidence="7">
    <location>
        <begin position="207"/>
        <end position="227"/>
    </location>
</feature>
<dbReference type="EMBL" id="CP009111">
    <property type="protein sequence ID" value="ANS25938.1"/>
    <property type="molecule type" value="Genomic_DNA"/>
</dbReference>
<evidence type="ECO:0000313" key="10">
    <source>
        <dbReference type="Proteomes" id="UP000186108"/>
    </source>
</evidence>
<protein>
    <submittedName>
        <fullName evidence="9">Membrane efflux protein</fullName>
    </submittedName>
</protein>
<dbReference type="SUPFAM" id="SSF82866">
    <property type="entry name" value="Multidrug efflux transporter AcrB transmembrane domain"/>
    <property type="match status" value="2"/>
</dbReference>
<feature type="transmembrane region" description="Helical" evidence="7">
    <location>
        <begin position="323"/>
        <end position="345"/>
    </location>
</feature>